<accession>A0A9D1Z7Y7</accession>
<dbReference type="InterPro" id="IPR003313">
    <property type="entry name" value="AraC-bd"/>
</dbReference>
<organism evidence="5 6">
    <name type="scientific">Candidatus Borkfalkia excrementavium</name>
    <dbReference type="NCBI Taxonomy" id="2838505"/>
    <lineage>
        <taxon>Bacteria</taxon>
        <taxon>Bacillati</taxon>
        <taxon>Bacillota</taxon>
        <taxon>Clostridia</taxon>
        <taxon>Christensenellales</taxon>
        <taxon>Christensenellaceae</taxon>
        <taxon>Candidatus Borkfalkia</taxon>
    </lineage>
</organism>
<evidence type="ECO:0000313" key="5">
    <source>
        <dbReference type="EMBL" id="HIY77682.1"/>
    </source>
</evidence>
<dbReference type="SUPFAM" id="SSF46689">
    <property type="entry name" value="Homeodomain-like"/>
    <property type="match status" value="1"/>
</dbReference>
<dbReference type="InterPro" id="IPR037923">
    <property type="entry name" value="HTH-like"/>
</dbReference>
<keyword evidence="2" id="KW-0238">DNA-binding</keyword>
<gene>
    <name evidence="5" type="ORF">H9728_01425</name>
</gene>
<dbReference type="SUPFAM" id="SSF51215">
    <property type="entry name" value="Regulatory protein AraC"/>
    <property type="match status" value="1"/>
</dbReference>
<evidence type="ECO:0000256" key="3">
    <source>
        <dbReference type="ARBA" id="ARBA00023163"/>
    </source>
</evidence>
<protein>
    <submittedName>
        <fullName evidence="5">AraC family transcriptional regulator</fullName>
    </submittedName>
</protein>
<reference evidence="5" key="1">
    <citation type="journal article" date="2021" name="PeerJ">
        <title>Extensive microbial diversity within the chicken gut microbiome revealed by metagenomics and culture.</title>
        <authorList>
            <person name="Gilroy R."/>
            <person name="Ravi A."/>
            <person name="Getino M."/>
            <person name="Pursley I."/>
            <person name="Horton D.L."/>
            <person name="Alikhan N.F."/>
            <person name="Baker D."/>
            <person name="Gharbi K."/>
            <person name="Hall N."/>
            <person name="Watson M."/>
            <person name="Adriaenssens E.M."/>
            <person name="Foster-Nyarko E."/>
            <person name="Jarju S."/>
            <person name="Secka A."/>
            <person name="Antonio M."/>
            <person name="Oren A."/>
            <person name="Chaudhuri R.R."/>
            <person name="La Ragione R."/>
            <person name="Hildebrand F."/>
            <person name="Pallen M.J."/>
        </authorList>
    </citation>
    <scope>NUCLEOTIDE SEQUENCE</scope>
    <source>
        <strain evidence="5">CHK199-9574</strain>
    </source>
</reference>
<reference evidence="5" key="2">
    <citation type="submission" date="2021-04" db="EMBL/GenBank/DDBJ databases">
        <authorList>
            <person name="Gilroy R."/>
        </authorList>
    </citation>
    <scope>NUCLEOTIDE SEQUENCE</scope>
    <source>
        <strain evidence="5">CHK199-9574</strain>
    </source>
</reference>
<proteinExistence type="predicted"/>
<dbReference type="PANTHER" id="PTHR43280:SF2">
    <property type="entry name" value="HTH-TYPE TRANSCRIPTIONAL REGULATOR EXSA"/>
    <property type="match status" value="1"/>
</dbReference>
<dbReference type="PROSITE" id="PS01124">
    <property type="entry name" value="HTH_ARAC_FAMILY_2"/>
    <property type="match status" value="1"/>
</dbReference>
<comment type="caution">
    <text evidence="5">The sequence shown here is derived from an EMBL/GenBank/DDBJ whole genome shotgun (WGS) entry which is preliminary data.</text>
</comment>
<dbReference type="Pfam" id="PF12833">
    <property type="entry name" value="HTH_18"/>
    <property type="match status" value="1"/>
</dbReference>
<dbReference type="AlphaFoldDB" id="A0A9D1Z7Y7"/>
<dbReference type="InterPro" id="IPR018062">
    <property type="entry name" value="HTH_AraC-typ_CS"/>
</dbReference>
<dbReference type="InterPro" id="IPR018060">
    <property type="entry name" value="HTH_AraC"/>
</dbReference>
<dbReference type="Gene3D" id="1.10.10.60">
    <property type="entry name" value="Homeodomain-like"/>
    <property type="match status" value="2"/>
</dbReference>
<keyword evidence="1" id="KW-0805">Transcription regulation</keyword>
<dbReference type="GO" id="GO:0043565">
    <property type="term" value="F:sequence-specific DNA binding"/>
    <property type="evidence" value="ECO:0007669"/>
    <property type="project" value="InterPro"/>
</dbReference>
<evidence type="ECO:0000313" key="6">
    <source>
        <dbReference type="Proteomes" id="UP000824135"/>
    </source>
</evidence>
<dbReference type="PROSITE" id="PS00041">
    <property type="entry name" value="HTH_ARAC_FAMILY_1"/>
    <property type="match status" value="1"/>
</dbReference>
<dbReference type="PANTHER" id="PTHR43280">
    <property type="entry name" value="ARAC-FAMILY TRANSCRIPTIONAL REGULATOR"/>
    <property type="match status" value="1"/>
</dbReference>
<sequence>MEKKDFLIDRAECVKFFVNRPEREPEILSVGYNNFYYVKPQFFPRRQDHCTLHFVLSGKGTLNIEKNAYPVREKQAFFLDDCVNFSYYPVKEDPWEYVWFDFTGKIAREYASQAGFTASCPVKDCKDTQKLFSLFRVFFEKAANQRPVSYFAAVELFYALWDSVSAEQEETGFFYHSDFIEEIKRFIDLKYLNDDFTVAYLSEAMHVSHSYLCKIFREKVGMPVVAYLNEKRMRRAENLLINTDLNVREIAFMSGFRDYEYFLKCFKKRHNVTASAFRRQKRY</sequence>
<name>A0A9D1Z7Y7_9FIRM</name>
<evidence type="ECO:0000256" key="2">
    <source>
        <dbReference type="ARBA" id="ARBA00023125"/>
    </source>
</evidence>
<dbReference type="Pfam" id="PF02311">
    <property type="entry name" value="AraC_binding"/>
    <property type="match status" value="1"/>
</dbReference>
<keyword evidence="3" id="KW-0804">Transcription</keyword>
<dbReference type="GO" id="GO:0003700">
    <property type="term" value="F:DNA-binding transcription factor activity"/>
    <property type="evidence" value="ECO:0007669"/>
    <property type="project" value="InterPro"/>
</dbReference>
<dbReference type="InterPro" id="IPR009057">
    <property type="entry name" value="Homeodomain-like_sf"/>
</dbReference>
<dbReference type="EMBL" id="DXCO01000011">
    <property type="protein sequence ID" value="HIY77682.1"/>
    <property type="molecule type" value="Genomic_DNA"/>
</dbReference>
<feature type="domain" description="HTH araC/xylS-type" evidence="4">
    <location>
        <begin position="181"/>
        <end position="280"/>
    </location>
</feature>
<dbReference type="Proteomes" id="UP000824135">
    <property type="component" value="Unassembled WGS sequence"/>
</dbReference>
<evidence type="ECO:0000259" key="4">
    <source>
        <dbReference type="PROSITE" id="PS01124"/>
    </source>
</evidence>
<dbReference type="SMART" id="SM00342">
    <property type="entry name" value="HTH_ARAC"/>
    <property type="match status" value="1"/>
</dbReference>
<evidence type="ECO:0000256" key="1">
    <source>
        <dbReference type="ARBA" id="ARBA00023015"/>
    </source>
</evidence>